<feature type="transmembrane region" description="Helical" evidence="7">
    <location>
        <begin position="414"/>
        <end position="432"/>
    </location>
</feature>
<evidence type="ECO:0000256" key="7">
    <source>
        <dbReference type="SAM" id="Phobius"/>
    </source>
</evidence>
<dbReference type="InterPro" id="IPR003838">
    <property type="entry name" value="ABC3_permease_C"/>
</dbReference>
<evidence type="ECO:0000256" key="2">
    <source>
        <dbReference type="ARBA" id="ARBA00022475"/>
    </source>
</evidence>
<name>A0A7S7SJV1_PALFE</name>
<evidence type="ECO:0000313" key="10">
    <source>
        <dbReference type="EMBL" id="QOY87113.1"/>
    </source>
</evidence>
<evidence type="ECO:0000313" key="11">
    <source>
        <dbReference type="Proteomes" id="UP000593892"/>
    </source>
</evidence>
<reference evidence="10 11" key="1">
    <citation type="submission" date="2020-10" db="EMBL/GenBank/DDBJ databases">
        <title>Complete genome sequence of Paludibaculum fermentans P105T, a facultatively anaerobic acidobacterium capable of dissimilatory Fe(III) reduction.</title>
        <authorList>
            <person name="Dedysh S.N."/>
            <person name="Beletsky A.V."/>
            <person name="Kulichevskaya I.S."/>
            <person name="Mardanov A.V."/>
            <person name="Ravin N.V."/>
        </authorList>
    </citation>
    <scope>NUCLEOTIDE SEQUENCE [LARGE SCALE GENOMIC DNA]</scope>
    <source>
        <strain evidence="10 11">P105</strain>
    </source>
</reference>
<dbReference type="InterPro" id="IPR017800">
    <property type="entry name" value="ADOP"/>
</dbReference>
<comment type="similarity">
    <text evidence="6">Belongs to the ABC-4 integral membrane protein family.</text>
</comment>
<evidence type="ECO:0000259" key="9">
    <source>
        <dbReference type="Pfam" id="PF12704"/>
    </source>
</evidence>
<feature type="transmembrane region" description="Helical" evidence="7">
    <location>
        <begin position="677"/>
        <end position="701"/>
    </location>
</feature>
<evidence type="ECO:0000256" key="3">
    <source>
        <dbReference type="ARBA" id="ARBA00022692"/>
    </source>
</evidence>
<evidence type="ECO:0000256" key="4">
    <source>
        <dbReference type="ARBA" id="ARBA00022989"/>
    </source>
</evidence>
<dbReference type="RefSeq" id="WP_194448782.1">
    <property type="nucleotide sequence ID" value="NZ_CP063849.1"/>
</dbReference>
<feature type="domain" description="MacB-like periplasmic core" evidence="9">
    <location>
        <begin position="468"/>
        <end position="629"/>
    </location>
</feature>
<evidence type="ECO:0000256" key="1">
    <source>
        <dbReference type="ARBA" id="ARBA00004651"/>
    </source>
</evidence>
<dbReference type="GO" id="GO:0022857">
    <property type="term" value="F:transmembrane transporter activity"/>
    <property type="evidence" value="ECO:0007669"/>
    <property type="project" value="TreeGrafter"/>
</dbReference>
<feature type="domain" description="ABC3 transporter permease C-terminal" evidence="8">
    <location>
        <begin position="279"/>
        <end position="396"/>
    </location>
</feature>
<dbReference type="Pfam" id="PF12704">
    <property type="entry name" value="MacB_PCD"/>
    <property type="match status" value="2"/>
</dbReference>
<accession>A0A7S7SJV1</accession>
<proteinExistence type="inferred from homology"/>
<feature type="transmembrane region" description="Helical" evidence="7">
    <location>
        <begin position="272"/>
        <end position="298"/>
    </location>
</feature>
<dbReference type="PANTHER" id="PTHR30572">
    <property type="entry name" value="MEMBRANE COMPONENT OF TRANSPORTER-RELATED"/>
    <property type="match status" value="1"/>
</dbReference>
<feature type="domain" description="MacB-like periplasmic core" evidence="9">
    <location>
        <begin position="20"/>
        <end position="238"/>
    </location>
</feature>
<sequence length="800" mass="85467">MHLNDWTYALRALRRNPRFTLAAILTLTLGIGANTAIFSFINTVYLRPLPYPQPDRLMTISETAPQGKSKNPVTSASPAAYLGWRANSSLFDAVGAWGWDVVTLTGGPWPERVQVQRIGGGYLNALGIQPMLGRAFLPEEEQGGSCPVLVSSRFWRNWLGGDPAVIGKSVFSDGQPCRVVGVMPDGFLPPVSVSDRVDVWMPLRLDAARATSRTEHSLMVIARLAPGRTPGAAQQVLDAEARQTADAIPAMKGWGIQLLPLKDQVSGKPNKALFSLMGAVGFLLLIACLNVATLLTARAAGQRREIAIRAALGAGRARLIAHLLAQSLLLALLGGLGGLLLAYWSLDAMVALAHNVLPRLNEARLDWRVLAFSAAVSVVTGLLFGLAPAFTLSRASLRESISSRGRRILGNAQIAAEIALAFVLLIGAGLLLRSFQAILAVDLGFRTEHVLSANFALPPSHYSSPRQYAGFLTDVLERVRATPGVLAATVTKGIPMRGSAGGTLEVFGRTEEPGERLDIAIRCSDAAYLSTLGISLARGRNFAPNDTEGSAPVVLVNEKLFRQLFPGENPLGKQIRAASKDNSLPWLTIVGIVKDTRHIGPLREGMLEMYVPYQQFRSTTIQPGALVVRTAGNPEHLLPALQRAVASVDKDQPLVAVSLLDENLAEFIAPQRFDTTLMTIFAVIGLALAASGIFGVMSYRVAQRTREFGVRLAVGASGQDLLRMILGEALATAVLGLAIGWAAASALTRYLASLLFGVKPSDPLTLIAVAAVALAAVVMAGYWPARRASRLDPMAALRTD</sequence>
<evidence type="ECO:0000259" key="8">
    <source>
        <dbReference type="Pfam" id="PF02687"/>
    </source>
</evidence>
<dbReference type="InterPro" id="IPR025857">
    <property type="entry name" value="MacB_PCD"/>
</dbReference>
<keyword evidence="3 7" id="KW-0812">Transmembrane</keyword>
<comment type="subcellular location">
    <subcellularLocation>
        <location evidence="1">Cell membrane</location>
        <topology evidence="1">Multi-pass membrane protein</topology>
    </subcellularLocation>
</comment>
<dbReference type="EMBL" id="CP063849">
    <property type="protein sequence ID" value="QOY87113.1"/>
    <property type="molecule type" value="Genomic_DNA"/>
</dbReference>
<dbReference type="Pfam" id="PF02687">
    <property type="entry name" value="FtsX"/>
    <property type="match status" value="2"/>
</dbReference>
<dbReference type="GO" id="GO:0005886">
    <property type="term" value="C:plasma membrane"/>
    <property type="evidence" value="ECO:0007669"/>
    <property type="project" value="UniProtKB-SubCell"/>
</dbReference>
<keyword evidence="2" id="KW-1003">Cell membrane</keyword>
<feature type="transmembrane region" description="Helical" evidence="7">
    <location>
        <begin position="721"/>
        <end position="744"/>
    </location>
</feature>
<protein>
    <submittedName>
        <fullName evidence="10">ABC transporter permease</fullName>
    </submittedName>
</protein>
<dbReference type="Proteomes" id="UP000593892">
    <property type="component" value="Chromosome"/>
</dbReference>
<dbReference type="NCBIfam" id="TIGR03434">
    <property type="entry name" value="ADOP"/>
    <property type="match status" value="1"/>
</dbReference>
<keyword evidence="5 7" id="KW-0472">Membrane</keyword>
<feature type="transmembrane region" description="Helical" evidence="7">
    <location>
        <begin position="319"/>
        <end position="344"/>
    </location>
</feature>
<dbReference type="InterPro" id="IPR050250">
    <property type="entry name" value="Macrolide_Exporter_MacB"/>
</dbReference>
<organism evidence="10 11">
    <name type="scientific">Paludibaculum fermentans</name>
    <dbReference type="NCBI Taxonomy" id="1473598"/>
    <lineage>
        <taxon>Bacteria</taxon>
        <taxon>Pseudomonadati</taxon>
        <taxon>Acidobacteriota</taxon>
        <taxon>Terriglobia</taxon>
        <taxon>Bryobacterales</taxon>
        <taxon>Bryobacteraceae</taxon>
        <taxon>Paludibaculum</taxon>
    </lineage>
</organism>
<dbReference type="AlphaFoldDB" id="A0A7S7SJV1"/>
<feature type="transmembrane region" description="Helical" evidence="7">
    <location>
        <begin position="764"/>
        <end position="785"/>
    </location>
</feature>
<evidence type="ECO:0000256" key="5">
    <source>
        <dbReference type="ARBA" id="ARBA00023136"/>
    </source>
</evidence>
<evidence type="ECO:0000256" key="6">
    <source>
        <dbReference type="ARBA" id="ARBA00038076"/>
    </source>
</evidence>
<feature type="transmembrane region" description="Helical" evidence="7">
    <location>
        <begin position="21"/>
        <end position="41"/>
    </location>
</feature>
<feature type="transmembrane region" description="Helical" evidence="7">
    <location>
        <begin position="369"/>
        <end position="393"/>
    </location>
</feature>
<dbReference type="PANTHER" id="PTHR30572:SF4">
    <property type="entry name" value="ABC TRANSPORTER PERMEASE YTRF"/>
    <property type="match status" value="1"/>
</dbReference>
<keyword evidence="4 7" id="KW-1133">Transmembrane helix</keyword>
<gene>
    <name evidence="10" type="ORF">IRI77_30765</name>
</gene>
<keyword evidence="11" id="KW-1185">Reference proteome</keyword>
<dbReference type="KEGG" id="pfer:IRI77_30765"/>
<feature type="domain" description="ABC3 transporter permease C-terminal" evidence="8">
    <location>
        <begin position="680"/>
        <end position="793"/>
    </location>
</feature>